<accession>A0A7J7IK98</accession>
<evidence type="ECO:0000256" key="1">
    <source>
        <dbReference type="SAM" id="MobiDB-lite"/>
    </source>
</evidence>
<reference evidence="2 3" key="1">
    <citation type="journal article" date="2020" name="J. Phycol.">
        <title>Comparative genome analysis reveals Cyanidiococcus gen. nov., a new extremophilic red algal genus sister to Cyanidioschyzon (Cyanidioschyzonaceae, Rhodophyta).</title>
        <authorList>
            <person name="Liu S.-L."/>
            <person name="Chiang Y.-R."/>
            <person name="Yoon H.S."/>
            <person name="Fu H.-Y."/>
        </authorList>
    </citation>
    <scope>NUCLEOTIDE SEQUENCE [LARGE SCALE GENOMIC DNA]</scope>
    <source>
        <strain evidence="2 3">THAL066</strain>
    </source>
</reference>
<organism evidence="2 3">
    <name type="scientific">Cyanidiococcus yangmingshanensis</name>
    <dbReference type="NCBI Taxonomy" id="2690220"/>
    <lineage>
        <taxon>Eukaryota</taxon>
        <taxon>Rhodophyta</taxon>
        <taxon>Bangiophyceae</taxon>
        <taxon>Cyanidiales</taxon>
        <taxon>Cyanidiaceae</taxon>
        <taxon>Cyanidiococcus</taxon>
    </lineage>
</organism>
<name>A0A7J7IK98_9RHOD</name>
<proteinExistence type="predicted"/>
<dbReference type="AlphaFoldDB" id="A0A7J7IK98"/>
<feature type="region of interest" description="Disordered" evidence="1">
    <location>
        <begin position="76"/>
        <end position="102"/>
    </location>
</feature>
<dbReference type="EMBL" id="VWRR01000006">
    <property type="protein sequence ID" value="KAF6003546.1"/>
    <property type="molecule type" value="Genomic_DNA"/>
</dbReference>
<protein>
    <submittedName>
        <fullName evidence="2">Uncharacterized protein</fullName>
    </submittedName>
</protein>
<gene>
    <name evidence="2" type="ORF">F1559_002249</name>
</gene>
<keyword evidence="3" id="KW-1185">Reference proteome</keyword>
<comment type="caution">
    <text evidence="2">The sequence shown here is derived from an EMBL/GenBank/DDBJ whole genome shotgun (WGS) entry which is preliminary data.</text>
</comment>
<sequence length="117" mass="13547">MRWLRCFPLTLEAGFRSPWKQALLWIAIVGGAAAGFKFSHEWQERELIRVRTQIALLEKELETLRESDPTARRVERAGLSQHKPPCEHEQVTTEGSVNRMTAPLLHDTKQCARYHEP</sequence>
<evidence type="ECO:0000313" key="2">
    <source>
        <dbReference type="EMBL" id="KAF6003546.1"/>
    </source>
</evidence>
<dbReference type="Proteomes" id="UP000530660">
    <property type="component" value="Unassembled WGS sequence"/>
</dbReference>
<evidence type="ECO:0000313" key="3">
    <source>
        <dbReference type="Proteomes" id="UP000530660"/>
    </source>
</evidence>